<dbReference type="Pfam" id="PF17295">
    <property type="entry name" value="DUF5348"/>
    <property type="match status" value="1"/>
</dbReference>
<name>A0A0H5PYT0_9ZZZZ</name>
<dbReference type="AlphaFoldDB" id="A0A0H5PYT0"/>
<keyword evidence="2" id="KW-0614">Plasmid</keyword>
<evidence type="ECO:0000313" key="2">
    <source>
        <dbReference type="EMBL" id="CRY94713.1"/>
    </source>
</evidence>
<proteinExistence type="predicted"/>
<dbReference type="EMBL" id="LN853000">
    <property type="protein sequence ID" value="CRY94713.1"/>
    <property type="molecule type" value="Genomic_DNA"/>
</dbReference>
<feature type="domain" description="DUF5348" evidence="1">
    <location>
        <begin position="61"/>
        <end position="130"/>
    </location>
</feature>
<evidence type="ECO:0000259" key="1">
    <source>
        <dbReference type="Pfam" id="PF17295"/>
    </source>
</evidence>
<reference evidence="2" key="1">
    <citation type="submission" date="2015-06" db="EMBL/GenBank/DDBJ databases">
        <authorList>
            <person name="Joergensen T."/>
        </authorList>
    </citation>
    <scope>NUCLEOTIDE SEQUENCE</scope>
    <source>
        <plasmid evidence="2">pRGRH0331</plasmid>
    </source>
</reference>
<organism evidence="2">
    <name type="scientific">uncultured prokaryote</name>
    <dbReference type="NCBI Taxonomy" id="198431"/>
    <lineage>
        <taxon>unclassified sequences</taxon>
        <taxon>environmental samples</taxon>
    </lineage>
</organism>
<dbReference type="Gene3D" id="2.40.10.390">
    <property type="match status" value="1"/>
</dbReference>
<protein>
    <recommendedName>
        <fullName evidence="1">DUF5348 domain-containing protein</fullName>
    </recommendedName>
</protein>
<sequence>MLYNTITIHNVYNLYNVIILYNLLKLYNLCIDITLNMLNNVCIVNNVYKLLKERSEKMIQGRLGYNSANDRYGLLVSDLWENDGFHCGEPLEVLVDDKWVGTRMEMSIDHEWYLVDTPYKGDLEYIQARIEK</sequence>
<geneLocation type="plasmid" evidence="2">
    <name>pRGRH0331</name>
</geneLocation>
<dbReference type="InterPro" id="IPR035255">
    <property type="entry name" value="DUF5348"/>
</dbReference>
<reference evidence="2" key="2">
    <citation type="submission" date="2015-07" db="EMBL/GenBank/DDBJ databases">
        <title>Plasmids, circular viruses and viroids from rat gut.</title>
        <authorList>
            <person name="Jorgensen T.J."/>
            <person name="Hansen M.A."/>
            <person name="Xu Z."/>
            <person name="Tabak M.A."/>
            <person name="Sorensen S.J."/>
            <person name="Hansen L.H."/>
        </authorList>
    </citation>
    <scope>NUCLEOTIDE SEQUENCE</scope>
    <source>
        <plasmid evidence="2">pRGRH0331</plasmid>
    </source>
</reference>
<accession>A0A0H5PYT0</accession>